<dbReference type="PRINTS" id="PR00377">
    <property type="entry name" value="IMPHPHTASES"/>
</dbReference>
<dbReference type="InterPro" id="IPR020583">
    <property type="entry name" value="Inositol_monoP_metal-BS"/>
</dbReference>
<dbReference type="InterPro" id="IPR000760">
    <property type="entry name" value="Inositol_monophosphatase-like"/>
</dbReference>
<proteinExistence type="predicted"/>
<sequence>MTDFWQNVLEVAQTTTHTAGQKLLQHYGQVQAVEKADGSLVTPGDKWADDYLRGAIAEAFPMHGVLSEETEHVFPDQEWCWIIDPVDGTTNFARGLPLWGISLGLLYRATPVFGYVAIPPLQQAFYGYWPGESGLDCPTGAYQSNIAGGGDRPIQTSAAPPNPNQFFNLCARSTCVMQQDSFPCKIRMLGVATYNLLTVAAGISLGGVEATPKIWDIAAVWAITQAAGATWTPLEPDPIFPLQPGKNYGKRAYPTLVTSQADLVDVFKPLVSCLS</sequence>
<feature type="binding site" evidence="4">
    <location>
        <position position="216"/>
    </location>
    <ligand>
        <name>Mg(2+)</name>
        <dbReference type="ChEBI" id="CHEBI:18420"/>
        <label>1</label>
        <note>catalytic</note>
    </ligand>
</feature>
<dbReference type="Gene3D" id="3.40.190.80">
    <property type="match status" value="1"/>
</dbReference>
<dbReference type="GO" id="GO:0008934">
    <property type="term" value="F:inositol monophosphate 1-phosphatase activity"/>
    <property type="evidence" value="ECO:0007669"/>
    <property type="project" value="TreeGrafter"/>
</dbReference>
<evidence type="ECO:0000256" key="3">
    <source>
        <dbReference type="ARBA" id="ARBA00022842"/>
    </source>
</evidence>
<feature type="binding site" evidence="4">
    <location>
        <position position="87"/>
    </location>
    <ligand>
        <name>Mg(2+)</name>
        <dbReference type="ChEBI" id="CHEBI:18420"/>
        <label>1</label>
        <note>catalytic</note>
    </ligand>
</feature>
<protein>
    <submittedName>
        <fullName evidence="5">Inositol monophosphatase</fullName>
    </submittedName>
</protein>
<organism evidence="5">
    <name type="scientific">Oscillatoriales cyanobacterium SpSt-418</name>
    <dbReference type="NCBI Taxonomy" id="2282169"/>
    <lineage>
        <taxon>Bacteria</taxon>
        <taxon>Bacillati</taxon>
        <taxon>Cyanobacteriota</taxon>
        <taxon>Cyanophyceae</taxon>
        <taxon>Oscillatoriophycideae</taxon>
        <taxon>Oscillatoriales</taxon>
    </lineage>
</organism>
<dbReference type="PANTHER" id="PTHR20854">
    <property type="entry name" value="INOSITOL MONOPHOSPHATASE"/>
    <property type="match status" value="1"/>
</dbReference>
<dbReference type="PROSITE" id="PS00629">
    <property type="entry name" value="IMP_1"/>
    <property type="match status" value="1"/>
</dbReference>
<comment type="caution">
    <text evidence="5">The sequence shown here is derived from an EMBL/GenBank/DDBJ whole genome shotgun (WGS) entry which is preliminary data.</text>
</comment>
<dbReference type="SUPFAM" id="SSF56655">
    <property type="entry name" value="Carbohydrate phosphatase"/>
    <property type="match status" value="1"/>
</dbReference>
<gene>
    <name evidence="5" type="ORF">ENR64_25985</name>
</gene>
<dbReference type="GO" id="GO:0046872">
    <property type="term" value="F:metal ion binding"/>
    <property type="evidence" value="ECO:0007669"/>
    <property type="project" value="UniProtKB-KW"/>
</dbReference>
<reference evidence="5" key="1">
    <citation type="journal article" date="2020" name="mSystems">
        <title>Genome- and Community-Level Interaction Insights into Carbon Utilization and Element Cycling Functions of Hydrothermarchaeota in Hydrothermal Sediment.</title>
        <authorList>
            <person name="Zhou Z."/>
            <person name="Liu Y."/>
            <person name="Xu W."/>
            <person name="Pan J."/>
            <person name="Luo Z.H."/>
            <person name="Li M."/>
        </authorList>
    </citation>
    <scope>NUCLEOTIDE SEQUENCE [LARGE SCALE GENOMIC DNA]</scope>
    <source>
        <strain evidence="5">SpSt-418</strain>
    </source>
</reference>
<keyword evidence="3 4" id="KW-0460">Magnesium</keyword>
<accession>A0A7C3PKA7</accession>
<keyword evidence="1 4" id="KW-0479">Metal-binding</keyword>
<dbReference type="EMBL" id="DSRU01000376">
    <property type="protein sequence ID" value="HFN01139.1"/>
    <property type="molecule type" value="Genomic_DNA"/>
</dbReference>
<evidence type="ECO:0000313" key="5">
    <source>
        <dbReference type="EMBL" id="HFN01139.1"/>
    </source>
</evidence>
<feature type="binding site" evidence="4">
    <location>
        <position position="68"/>
    </location>
    <ligand>
        <name>Mg(2+)</name>
        <dbReference type="ChEBI" id="CHEBI:18420"/>
        <label>1</label>
        <note>catalytic</note>
    </ligand>
</feature>
<dbReference type="CDD" id="cd01643">
    <property type="entry name" value="Bacterial_IMPase_like_2"/>
    <property type="match status" value="1"/>
</dbReference>
<name>A0A7C3PKA7_9CYAN</name>
<dbReference type="Gene3D" id="3.30.540.10">
    <property type="entry name" value="Fructose-1,6-Bisphosphatase, subunit A, domain 1"/>
    <property type="match status" value="1"/>
</dbReference>
<comment type="cofactor">
    <cofactor evidence="4">
        <name>Mg(2+)</name>
        <dbReference type="ChEBI" id="CHEBI:18420"/>
    </cofactor>
</comment>
<dbReference type="GO" id="GO:0006020">
    <property type="term" value="P:inositol metabolic process"/>
    <property type="evidence" value="ECO:0007669"/>
    <property type="project" value="TreeGrafter"/>
</dbReference>
<dbReference type="AlphaFoldDB" id="A0A7C3PKA7"/>
<evidence type="ECO:0000256" key="2">
    <source>
        <dbReference type="ARBA" id="ARBA00022801"/>
    </source>
</evidence>
<dbReference type="Pfam" id="PF00459">
    <property type="entry name" value="Inositol_P"/>
    <property type="match status" value="1"/>
</dbReference>
<evidence type="ECO:0000256" key="1">
    <source>
        <dbReference type="ARBA" id="ARBA00022723"/>
    </source>
</evidence>
<keyword evidence="2" id="KW-0378">Hydrolase</keyword>
<dbReference type="PANTHER" id="PTHR20854:SF4">
    <property type="entry name" value="INOSITOL-1-MONOPHOSPHATASE-RELATED"/>
    <property type="match status" value="1"/>
</dbReference>
<dbReference type="GO" id="GO:0007165">
    <property type="term" value="P:signal transduction"/>
    <property type="evidence" value="ECO:0007669"/>
    <property type="project" value="TreeGrafter"/>
</dbReference>
<feature type="binding site" evidence="4">
    <location>
        <position position="84"/>
    </location>
    <ligand>
        <name>Mg(2+)</name>
        <dbReference type="ChEBI" id="CHEBI:18420"/>
        <label>1</label>
        <note>catalytic</note>
    </ligand>
</feature>
<evidence type="ECO:0000256" key="4">
    <source>
        <dbReference type="PIRSR" id="PIRSR600760-2"/>
    </source>
</evidence>